<reference evidence="11 12" key="1">
    <citation type="submission" date="2017-12" db="EMBL/GenBank/DDBJ databases">
        <title>Phylogenetic diversity of female urinary microbiome.</title>
        <authorList>
            <person name="Thomas-White K."/>
            <person name="Wolfe A.J."/>
        </authorList>
    </citation>
    <scope>NUCLEOTIDE SEQUENCE [LARGE SCALE GENOMIC DNA]</scope>
    <source>
        <strain evidence="11 12">UMB0898</strain>
    </source>
</reference>
<keyword evidence="7 10" id="KW-0119">Carbohydrate metabolism</keyword>
<evidence type="ECO:0000256" key="3">
    <source>
        <dbReference type="ARBA" id="ARBA00012560"/>
    </source>
</evidence>
<dbReference type="PANTHER" id="PTHR32438:SF5">
    <property type="entry name" value="4-ALPHA-GLUCANOTRANSFERASE DPE1, CHLOROPLASTIC_AMYLOPLASTIC"/>
    <property type="match status" value="1"/>
</dbReference>
<evidence type="ECO:0000313" key="12">
    <source>
        <dbReference type="Proteomes" id="UP000234384"/>
    </source>
</evidence>
<sequence length="503" mass="58123">MQRTSGVLMHITSLANQFGIGSFGQEAYRFVDFLEETGQTYWQILPLTTTSYGDSPYQSFSAFAGNTHLIDFEQLLQSSYLTSEDLKGIIFYQCLDQVDYAMIFHQRRPILELAVQRFKASASEEEKTKLNHFIEAQQDWLIPFCEYMAVKECFDLKSWTEWPEPYRNYQSKEVELLLEQETDKVYYHQVTQYWFYQQWLSLKTYANEHNIQIIGDMPIYVAMDSVEMWQDGQMFKTDEAGLPTALAGTPPDQFTSDGQFWGNPIYDWDFMAEDGYAWWIRRIEASFELYDVLRIDHFRGFESYWEVPAGAKTAAAGYWVKGPGMKLFDALNNALGTLPIIAEDLGFMTQEVIDMRHATGYPGMKILQFGFNGQGDSTDLPHHYSAHSVAYVGTHDNETARGWWEDSTNQVQRDQVDAYLNRKPGQSASAVLNRGLAASVSNTVIYSMQDLLDLDNNARMNTPSTIGCNWKWRMVSDEVPMDVKEQLLELTETYFRMNPYQKK</sequence>
<dbReference type="NCBIfam" id="NF011080">
    <property type="entry name" value="PRK14508.1-3"/>
    <property type="match status" value="1"/>
</dbReference>
<dbReference type="SUPFAM" id="SSF51445">
    <property type="entry name" value="(Trans)glycosidases"/>
    <property type="match status" value="1"/>
</dbReference>
<dbReference type="AlphaFoldDB" id="A0A2I1JZ40"/>
<evidence type="ECO:0000256" key="1">
    <source>
        <dbReference type="ARBA" id="ARBA00000439"/>
    </source>
</evidence>
<comment type="caution">
    <text evidence="11">The sequence shown here is derived from an EMBL/GenBank/DDBJ whole genome shotgun (WGS) entry which is preliminary data.</text>
</comment>
<keyword evidence="6 10" id="KW-0808">Transferase</keyword>
<dbReference type="RefSeq" id="WP_101954315.1">
    <property type="nucleotide sequence ID" value="NZ_PKHE01000011.1"/>
</dbReference>
<evidence type="ECO:0000256" key="8">
    <source>
        <dbReference type="ARBA" id="ARBA00031423"/>
    </source>
</evidence>
<evidence type="ECO:0000256" key="2">
    <source>
        <dbReference type="ARBA" id="ARBA00005684"/>
    </source>
</evidence>
<dbReference type="NCBIfam" id="TIGR00217">
    <property type="entry name" value="malQ"/>
    <property type="match status" value="1"/>
</dbReference>
<evidence type="ECO:0000256" key="5">
    <source>
        <dbReference type="ARBA" id="ARBA00022676"/>
    </source>
</evidence>
<protein>
    <recommendedName>
        <fullName evidence="4 10">4-alpha-glucanotransferase</fullName>
        <ecNumber evidence="3 10">2.4.1.25</ecNumber>
    </recommendedName>
    <alternativeName>
        <fullName evidence="8 10">Amylomaltase</fullName>
    </alternativeName>
    <alternativeName>
        <fullName evidence="9 10">Disproportionating enzyme</fullName>
    </alternativeName>
</protein>
<dbReference type="InterPro" id="IPR017853">
    <property type="entry name" value="GH"/>
</dbReference>
<dbReference type="GO" id="GO:0005975">
    <property type="term" value="P:carbohydrate metabolic process"/>
    <property type="evidence" value="ECO:0007669"/>
    <property type="project" value="InterPro"/>
</dbReference>
<dbReference type="PANTHER" id="PTHR32438">
    <property type="entry name" value="4-ALPHA-GLUCANOTRANSFERASE DPE1, CHLOROPLASTIC/AMYLOPLASTIC"/>
    <property type="match status" value="1"/>
</dbReference>
<evidence type="ECO:0000256" key="10">
    <source>
        <dbReference type="RuleBase" id="RU361207"/>
    </source>
</evidence>
<gene>
    <name evidence="11" type="primary">malQ</name>
    <name evidence="11" type="ORF">CYJ57_04990</name>
</gene>
<keyword evidence="5 10" id="KW-0328">Glycosyltransferase</keyword>
<dbReference type="EC" id="2.4.1.25" evidence="3 10"/>
<comment type="catalytic activity">
    <reaction evidence="1 10">
        <text>Transfers a segment of a (1-&gt;4)-alpha-D-glucan to a new position in an acceptor, which may be glucose or a (1-&gt;4)-alpha-D-glucan.</text>
        <dbReference type="EC" id="2.4.1.25"/>
    </reaction>
</comment>
<comment type="similarity">
    <text evidence="2 10">Belongs to the disproportionating enzyme family.</text>
</comment>
<dbReference type="GO" id="GO:0004134">
    <property type="term" value="F:4-alpha-glucanotransferase activity"/>
    <property type="evidence" value="ECO:0007669"/>
    <property type="project" value="UniProtKB-EC"/>
</dbReference>
<accession>A0A2I1JZ40</accession>
<evidence type="ECO:0000256" key="4">
    <source>
        <dbReference type="ARBA" id="ARBA00020295"/>
    </source>
</evidence>
<dbReference type="OrthoDB" id="9811841at2"/>
<organism evidence="11 12">
    <name type="scientific">Falseniella ignava</name>
    <dbReference type="NCBI Taxonomy" id="137730"/>
    <lineage>
        <taxon>Bacteria</taxon>
        <taxon>Bacillati</taxon>
        <taxon>Bacillota</taxon>
        <taxon>Bacilli</taxon>
        <taxon>Lactobacillales</taxon>
        <taxon>Aerococcaceae</taxon>
        <taxon>Falseniella</taxon>
    </lineage>
</organism>
<dbReference type="Pfam" id="PF02446">
    <property type="entry name" value="Glyco_hydro_77"/>
    <property type="match status" value="1"/>
</dbReference>
<dbReference type="InterPro" id="IPR003385">
    <property type="entry name" value="Glyco_hydro_77"/>
</dbReference>
<dbReference type="EMBL" id="PKHE01000011">
    <property type="protein sequence ID" value="PKY88666.1"/>
    <property type="molecule type" value="Genomic_DNA"/>
</dbReference>
<dbReference type="Gene3D" id="3.20.20.80">
    <property type="entry name" value="Glycosidases"/>
    <property type="match status" value="1"/>
</dbReference>
<name>A0A2I1JZ40_9LACT</name>
<dbReference type="Proteomes" id="UP000234384">
    <property type="component" value="Unassembled WGS sequence"/>
</dbReference>
<proteinExistence type="inferred from homology"/>
<evidence type="ECO:0000256" key="7">
    <source>
        <dbReference type="ARBA" id="ARBA00023277"/>
    </source>
</evidence>
<evidence type="ECO:0000313" key="11">
    <source>
        <dbReference type="EMBL" id="PKY88666.1"/>
    </source>
</evidence>
<evidence type="ECO:0000256" key="9">
    <source>
        <dbReference type="ARBA" id="ARBA00031501"/>
    </source>
</evidence>
<evidence type="ECO:0000256" key="6">
    <source>
        <dbReference type="ARBA" id="ARBA00022679"/>
    </source>
</evidence>